<feature type="domain" description="AB hydrolase-1" evidence="1">
    <location>
        <begin position="4"/>
        <end position="203"/>
    </location>
</feature>
<keyword evidence="3" id="KW-1185">Reference proteome</keyword>
<dbReference type="PANTHER" id="PTHR43798:SF33">
    <property type="entry name" value="HYDROLASE, PUTATIVE (AFU_ORTHOLOGUE AFUA_2G14860)-RELATED"/>
    <property type="match status" value="1"/>
</dbReference>
<comment type="caution">
    <text evidence="2">The sequence shown here is derived from an EMBL/GenBank/DDBJ whole genome shotgun (WGS) entry which is preliminary data.</text>
</comment>
<organism evidence="2 3">
    <name type="scientific">Stephanodiscus triporus</name>
    <dbReference type="NCBI Taxonomy" id="2934178"/>
    <lineage>
        <taxon>Eukaryota</taxon>
        <taxon>Sar</taxon>
        <taxon>Stramenopiles</taxon>
        <taxon>Ochrophyta</taxon>
        <taxon>Bacillariophyta</taxon>
        <taxon>Coscinodiscophyceae</taxon>
        <taxon>Thalassiosirophycidae</taxon>
        <taxon>Stephanodiscales</taxon>
        <taxon>Stephanodiscaceae</taxon>
        <taxon>Stephanodiscus</taxon>
    </lineage>
</organism>
<evidence type="ECO:0000313" key="3">
    <source>
        <dbReference type="Proteomes" id="UP001530315"/>
    </source>
</evidence>
<dbReference type="PANTHER" id="PTHR43798">
    <property type="entry name" value="MONOACYLGLYCEROL LIPASE"/>
    <property type="match status" value="1"/>
</dbReference>
<dbReference type="Proteomes" id="UP001530315">
    <property type="component" value="Unassembled WGS sequence"/>
</dbReference>
<dbReference type="InterPro" id="IPR050266">
    <property type="entry name" value="AB_hydrolase_sf"/>
</dbReference>
<dbReference type="Pfam" id="PF00561">
    <property type="entry name" value="Abhydrolase_1"/>
    <property type="match status" value="1"/>
</dbReference>
<dbReference type="InterPro" id="IPR029058">
    <property type="entry name" value="AB_hydrolase_fold"/>
</dbReference>
<dbReference type="SUPFAM" id="SSF53474">
    <property type="entry name" value="alpha/beta-Hydrolases"/>
    <property type="match status" value="1"/>
</dbReference>
<evidence type="ECO:0000259" key="1">
    <source>
        <dbReference type="Pfam" id="PF00561"/>
    </source>
</evidence>
<dbReference type="EMBL" id="JALLAZ020000532">
    <property type="protein sequence ID" value="KAL3793001.1"/>
    <property type="molecule type" value="Genomic_DNA"/>
</dbReference>
<dbReference type="Gene3D" id="3.40.50.1820">
    <property type="entry name" value="alpha/beta hydrolase"/>
    <property type="match status" value="1"/>
</dbReference>
<evidence type="ECO:0000313" key="2">
    <source>
        <dbReference type="EMBL" id="KAL3793001.1"/>
    </source>
</evidence>
<reference evidence="2 3" key="1">
    <citation type="submission" date="2024-10" db="EMBL/GenBank/DDBJ databases">
        <title>Updated reference genomes for cyclostephanoid diatoms.</title>
        <authorList>
            <person name="Roberts W.R."/>
            <person name="Alverson A.J."/>
        </authorList>
    </citation>
    <scope>NUCLEOTIDE SEQUENCE [LARGE SCALE GENOMIC DNA]</scope>
    <source>
        <strain evidence="2 3">AJA276-08</strain>
    </source>
</reference>
<gene>
    <name evidence="2" type="ORF">ACHAW5_009185</name>
</gene>
<dbReference type="InterPro" id="IPR000073">
    <property type="entry name" value="AB_hydrolase_1"/>
</dbReference>
<name>A0ABD3PZ43_9STRA</name>
<sequence length="220" mass="24926">MSKDLGELVRHLKEAWNVHKFHLLGHSLGGAIGFEFLKDQILASQDGSSEHDPQCLSLVLSNASTNFQLSSSEQVRLFQEFQLQHSQTKMQEKSVSNQFFETHICRTPTKPAELELALSRRGIEWSANEYTAMPLVPASLVAANETTYLLPPVLVVRGLHDFVTETCTRGWNDIFASSMKDGHFQVKEVILEDCAHYPHFERPERYACEIEQFCSNSESP</sequence>
<accession>A0ABD3PZ43</accession>
<dbReference type="AlphaFoldDB" id="A0ABD3PZ43"/>
<protein>
    <recommendedName>
        <fullName evidence="1">AB hydrolase-1 domain-containing protein</fullName>
    </recommendedName>
</protein>
<proteinExistence type="predicted"/>